<dbReference type="Gene3D" id="3.40.50.970">
    <property type="match status" value="2"/>
</dbReference>
<dbReference type="InterPro" id="IPR011766">
    <property type="entry name" value="TPP_enzyme_TPP-bd"/>
</dbReference>
<dbReference type="InterPro" id="IPR012001">
    <property type="entry name" value="Thiamin_PyroP_enz_TPP-bd_dom"/>
</dbReference>
<dbReference type="CDD" id="cd00568">
    <property type="entry name" value="TPP_enzymes"/>
    <property type="match status" value="1"/>
</dbReference>
<dbReference type="Pfam" id="PF02775">
    <property type="entry name" value="TPP_enzyme_C"/>
    <property type="match status" value="1"/>
</dbReference>
<dbReference type="EC" id="2.2.1.6" evidence="7"/>
<evidence type="ECO:0000313" key="8">
    <source>
        <dbReference type="Proteomes" id="UP000663908"/>
    </source>
</evidence>
<keyword evidence="2 3" id="KW-0786">Thiamine pyrophosphate</keyword>
<comment type="similarity">
    <text evidence="1 3">Belongs to the TPP enzyme family.</text>
</comment>
<dbReference type="EMBL" id="CP071839">
    <property type="protein sequence ID" value="QTD99703.1"/>
    <property type="molecule type" value="Genomic_DNA"/>
</dbReference>
<reference evidence="7 8" key="1">
    <citation type="submission" date="2021-03" db="EMBL/GenBank/DDBJ databases">
        <title>Complete genome sequence of Streptomyces cyanogenus S136, producer of anticancer angucycline landomycin A.</title>
        <authorList>
            <person name="Hrab P."/>
            <person name="Ruckert C."/>
            <person name="Busche T."/>
            <person name="Ostash I."/>
            <person name="Kalinowski J."/>
            <person name="Fedorenko V."/>
            <person name="Yushchuk O."/>
            <person name="Ostash B."/>
        </authorList>
    </citation>
    <scope>NUCLEOTIDE SEQUENCE [LARGE SCALE GENOMIC DNA]</scope>
    <source>
        <strain evidence="7 8">S136</strain>
    </source>
</reference>
<evidence type="ECO:0000256" key="2">
    <source>
        <dbReference type="ARBA" id="ARBA00023052"/>
    </source>
</evidence>
<keyword evidence="7" id="KW-0808">Transferase</keyword>
<dbReference type="PANTHER" id="PTHR18968">
    <property type="entry name" value="THIAMINE PYROPHOSPHATE ENZYMES"/>
    <property type="match status" value="1"/>
</dbReference>
<proteinExistence type="inferred from homology"/>
<dbReference type="Proteomes" id="UP000663908">
    <property type="component" value="Chromosome"/>
</dbReference>
<dbReference type="InterPro" id="IPR045229">
    <property type="entry name" value="TPP_enz"/>
</dbReference>
<dbReference type="InterPro" id="IPR029035">
    <property type="entry name" value="DHS-like_NAD/FAD-binding_dom"/>
</dbReference>
<dbReference type="GO" id="GO:0003984">
    <property type="term" value="F:acetolactate synthase activity"/>
    <property type="evidence" value="ECO:0007669"/>
    <property type="project" value="UniProtKB-EC"/>
</dbReference>
<dbReference type="Gene3D" id="3.40.50.1220">
    <property type="entry name" value="TPP-binding domain"/>
    <property type="match status" value="1"/>
</dbReference>
<sequence length="540" mass="56997">MTDAEPVKTVAEHIAAHLVAEGVETVFTVPGEQIDPLIGAIAAAGIGIVPARHEQGAAFMAYGYARSTGRIGVHAVISGPGVLHSTAGLALGYAGDARMLCLAGQVPTAALGRGLGVPHEIPDQLGVLRTLTGRAERVTEPGRVATVLGAAFHHLAVERPRPVAVEIPADVLAARVSSPAPFAAPEADRTPDRAAVEAARELLCGARAPLVVVGSGARAAAAEVTALAERLQAPVTSEMGGRGIPGDDHDLALPYPAAHRLWPRVDVVLAVGTRFMRPQVEWGLDDRLKVIRVDLDAEEIKRVARPEVALVADAGEALRALLAELPAVTGREQWLAEARRARRGVEEELARLVPQIDFIRAMRGALPEDGFFVDELTQVGYTARVAFPALRPYTYVPATYQGGLGFGFATALGVQVANPGRAVLSVSGDGGFLYTANELATAVQHRIPVVAVVFNDNCYANIARSQRSLLGRTIATDLHNPDFVAYAESFGARGVRAEGPGELAAAVTEAFRRTDVPTVIEVPVGEMPSPWSLIRLPRVR</sequence>
<dbReference type="InterPro" id="IPR029061">
    <property type="entry name" value="THDP-binding"/>
</dbReference>
<dbReference type="PROSITE" id="PS00187">
    <property type="entry name" value="TPP_ENZYMES"/>
    <property type="match status" value="1"/>
</dbReference>
<dbReference type="NCBIfam" id="NF006122">
    <property type="entry name" value="PRK08266.1"/>
    <property type="match status" value="1"/>
</dbReference>
<dbReference type="RefSeq" id="WP_208033248.1">
    <property type="nucleotide sequence ID" value="NZ_CP071839.1"/>
</dbReference>
<feature type="domain" description="Thiamine pyrophosphate enzyme central" evidence="4">
    <location>
        <begin position="196"/>
        <end position="321"/>
    </location>
</feature>
<evidence type="ECO:0000256" key="3">
    <source>
        <dbReference type="RuleBase" id="RU362132"/>
    </source>
</evidence>
<evidence type="ECO:0000259" key="4">
    <source>
        <dbReference type="Pfam" id="PF00205"/>
    </source>
</evidence>
<organism evidence="7 8">
    <name type="scientific">Streptomyces cyanogenus</name>
    <dbReference type="NCBI Taxonomy" id="80860"/>
    <lineage>
        <taxon>Bacteria</taxon>
        <taxon>Bacillati</taxon>
        <taxon>Actinomycetota</taxon>
        <taxon>Actinomycetes</taxon>
        <taxon>Kitasatosporales</taxon>
        <taxon>Streptomycetaceae</taxon>
        <taxon>Streptomyces</taxon>
    </lineage>
</organism>
<name>A0ABX7TVK9_STRCY</name>
<dbReference type="InterPro" id="IPR012000">
    <property type="entry name" value="Thiamin_PyroP_enz_cen_dom"/>
</dbReference>
<feature type="domain" description="Thiamine pyrophosphate enzyme N-terminal TPP-binding" evidence="6">
    <location>
        <begin position="9"/>
        <end position="124"/>
    </location>
</feature>
<feature type="domain" description="Thiamine pyrophosphate enzyme TPP-binding" evidence="5">
    <location>
        <begin position="382"/>
        <end position="522"/>
    </location>
</feature>
<evidence type="ECO:0000259" key="5">
    <source>
        <dbReference type="Pfam" id="PF02775"/>
    </source>
</evidence>
<keyword evidence="8" id="KW-1185">Reference proteome</keyword>
<evidence type="ECO:0000256" key="1">
    <source>
        <dbReference type="ARBA" id="ARBA00007812"/>
    </source>
</evidence>
<evidence type="ECO:0000259" key="6">
    <source>
        <dbReference type="Pfam" id="PF02776"/>
    </source>
</evidence>
<gene>
    <name evidence="7" type="primary">ilvI</name>
    <name evidence="7" type="ORF">S1361_20375</name>
</gene>
<dbReference type="SUPFAM" id="SSF52518">
    <property type="entry name" value="Thiamin diphosphate-binding fold (THDP-binding)"/>
    <property type="match status" value="2"/>
</dbReference>
<accession>A0ABX7TVK9</accession>
<dbReference type="PANTHER" id="PTHR18968:SF167">
    <property type="entry name" value="ACETOLACTATE SYNTHASE LARGE SUBUNIT ILVB2-RELATED"/>
    <property type="match status" value="1"/>
</dbReference>
<dbReference type="SUPFAM" id="SSF52467">
    <property type="entry name" value="DHS-like NAD/FAD-binding domain"/>
    <property type="match status" value="1"/>
</dbReference>
<protein>
    <submittedName>
        <fullName evidence="7">Acetolactate synthase isozyme 3 large subunit</fullName>
        <ecNumber evidence="7">2.2.1.6</ecNumber>
    </submittedName>
</protein>
<dbReference type="Pfam" id="PF00205">
    <property type="entry name" value="TPP_enzyme_M"/>
    <property type="match status" value="1"/>
</dbReference>
<dbReference type="Pfam" id="PF02776">
    <property type="entry name" value="TPP_enzyme_N"/>
    <property type="match status" value="1"/>
</dbReference>
<evidence type="ECO:0000313" key="7">
    <source>
        <dbReference type="EMBL" id="QTD99703.1"/>
    </source>
</evidence>
<dbReference type="CDD" id="cd07035">
    <property type="entry name" value="TPP_PYR_POX_like"/>
    <property type="match status" value="1"/>
</dbReference>
<dbReference type="InterPro" id="IPR000399">
    <property type="entry name" value="TPP-bd_CS"/>
</dbReference>